<proteinExistence type="predicted"/>
<keyword evidence="1" id="KW-0472">Membrane</keyword>
<feature type="transmembrane region" description="Helical" evidence="1">
    <location>
        <begin position="12"/>
        <end position="32"/>
    </location>
</feature>
<name>A0A3B0YK62_9ZZZZ</name>
<organism evidence="2">
    <name type="scientific">hydrothermal vent metagenome</name>
    <dbReference type="NCBI Taxonomy" id="652676"/>
    <lineage>
        <taxon>unclassified sequences</taxon>
        <taxon>metagenomes</taxon>
        <taxon>ecological metagenomes</taxon>
    </lineage>
</organism>
<evidence type="ECO:0000256" key="1">
    <source>
        <dbReference type="SAM" id="Phobius"/>
    </source>
</evidence>
<protein>
    <submittedName>
        <fullName evidence="2">Uncharacterized protein</fullName>
    </submittedName>
</protein>
<feature type="transmembrane region" description="Helical" evidence="1">
    <location>
        <begin position="38"/>
        <end position="61"/>
    </location>
</feature>
<dbReference type="AlphaFoldDB" id="A0A3B0YK62"/>
<keyword evidence="1" id="KW-0812">Transmembrane</keyword>
<gene>
    <name evidence="2" type="ORF">MNBD_GAMMA12-1530</name>
</gene>
<reference evidence="2" key="1">
    <citation type="submission" date="2018-06" db="EMBL/GenBank/DDBJ databases">
        <authorList>
            <person name="Zhirakovskaya E."/>
        </authorList>
    </citation>
    <scope>NUCLEOTIDE SEQUENCE</scope>
</reference>
<sequence>METNSMKNRKVIFLLLYSIFPGLLLAGGPSISCTKVKIHSAVFTLHDIILVVSGVCTTYMLEKPEASGHKSVSMTMKQSQLILGRKAYSLELLEYRKHKSYKKRILALVGQTTSFQAWQTTIEIKWGLISKIFANDFSLLRPIKDEQRKIRPTPLVGKKKQVTK</sequence>
<keyword evidence="1" id="KW-1133">Transmembrane helix</keyword>
<evidence type="ECO:0000313" key="2">
    <source>
        <dbReference type="EMBL" id="VAW81348.1"/>
    </source>
</evidence>
<dbReference type="EMBL" id="UOFL01000216">
    <property type="protein sequence ID" value="VAW81348.1"/>
    <property type="molecule type" value="Genomic_DNA"/>
</dbReference>
<accession>A0A3B0YK62</accession>